<evidence type="ECO:0000313" key="1">
    <source>
        <dbReference type="EMBL" id="KHN74715.1"/>
    </source>
</evidence>
<comment type="caution">
    <text evidence="1">The sequence shown here is derived from an EMBL/GenBank/DDBJ whole genome shotgun (WGS) entry which is preliminary data.</text>
</comment>
<reference evidence="1 2" key="1">
    <citation type="submission" date="2014-11" db="EMBL/GenBank/DDBJ databases">
        <title>Genetic blueprint of the zoonotic pathogen Toxocara canis.</title>
        <authorList>
            <person name="Zhu X.-Q."/>
            <person name="Korhonen P.K."/>
            <person name="Cai H."/>
            <person name="Young N.D."/>
            <person name="Nejsum P."/>
            <person name="von Samson-Himmelstjerna G."/>
            <person name="Boag P.R."/>
            <person name="Tan P."/>
            <person name="Li Q."/>
            <person name="Min J."/>
            <person name="Yang Y."/>
            <person name="Wang X."/>
            <person name="Fang X."/>
            <person name="Hall R.S."/>
            <person name="Hofmann A."/>
            <person name="Sternberg P.W."/>
            <person name="Jex A.R."/>
            <person name="Gasser R.B."/>
        </authorList>
    </citation>
    <scope>NUCLEOTIDE SEQUENCE [LARGE SCALE GENOMIC DNA]</scope>
    <source>
        <strain evidence="1">PN_DK_2014</strain>
    </source>
</reference>
<protein>
    <submittedName>
        <fullName evidence="1">Uncharacterized protein</fullName>
    </submittedName>
</protein>
<organism evidence="1 2">
    <name type="scientific">Toxocara canis</name>
    <name type="common">Canine roundworm</name>
    <dbReference type="NCBI Taxonomy" id="6265"/>
    <lineage>
        <taxon>Eukaryota</taxon>
        <taxon>Metazoa</taxon>
        <taxon>Ecdysozoa</taxon>
        <taxon>Nematoda</taxon>
        <taxon>Chromadorea</taxon>
        <taxon>Rhabditida</taxon>
        <taxon>Spirurina</taxon>
        <taxon>Ascaridomorpha</taxon>
        <taxon>Ascaridoidea</taxon>
        <taxon>Toxocaridae</taxon>
        <taxon>Toxocara</taxon>
    </lineage>
</organism>
<proteinExistence type="predicted"/>
<keyword evidence="2" id="KW-1185">Reference proteome</keyword>
<feature type="non-terminal residue" evidence="1">
    <location>
        <position position="1"/>
    </location>
</feature>
<accession>A0A0B2V0U3</accession>
<evidence type="ECO:0000313" key="2">
    <source>
        <dbReference type="Proteomes" id="UP000031036"/>
    </source>
</evidence>
<dbReference type="EMBL" id="JPKZ01002836">
    <property type="protein sequence ID" value="KHN74715.1"/>
    <property type="molecule type" value="Genomic_DNA"/>
</dbReference>
<dbReference type="AlphaFoldDB" id="A0A0B2V0U3"/>
<sequence>QYCPTHLCHVPWAKEPNIYVHERRQLSLPFVGASSIADQIPRCRYLGMDDYRLRDIYIRRCYPGIQRVAALRRMCPFHYFDYNRTLEASSIVCCCHDESFCNHKGDMRARTLYEPMRLCHYNNDYQQLFNKHAINDSLKHHSCLVHYANAEVMQVLTAGAKGNMSEGPRTLNVLPGKLCFTFVLVYWVKRAGMRKDVELDGLICIGVPT</sequence>
<gene>
    <name evidence="1" type="ORF">Tcan_09976</name>
</gene>
<name>A0A0B2V0U3_TOXCA</name>
<dbReference type="Proteomes" id="UP000031036">
    <property type="component" value="Unassembled WGS sequence"/>
</dbReference>